<proteinExistence type="inferred from homology"/>
<dbReference type="GO" id="GO:0006351">
    <property type="term" value="P:DNA-templated transcription"/>
    <property type="evidence" value="ECO:0007669"/>
    <property type="project" value="UniProtKB-UniRule"/>
</dbReference>
<dbReference type="RefSeq" id="WP_002685700.1">
    <property type="nucleotide sequence ID" value="NZ_JH600070.1"/>
</dbReference>
<dbReference type="InterPro" id="IPR006110">
    <property type="entry name" value="Pol_omega/Rpo6/RPB6"/>
</dbReference>
<evidence type="ECO:0000256" key="1">
    <source>
        <dbReference type="ARBA" id="ARBA00006711"/>
    </source>
</evidence>
<dbReference type="Pfam" id="PF01192">
    <property type="entry name" value="RNA_pol_Rpb6"/>
    <property type="match status" value="1"/>
</dbReference>
<evidence type="ECO:0000256" key="6">
    <source>
        <dbReference type="ARBA" id="ARBA00022695"/>
    </source>
</evidence>
<dbReference type="HOGENOM" id="CLU_125406_5_1_6"/>
<keyword evidence="4 11" id="KW-0240">DNA-directed RNA polymerase</keyword>
<evidence type="ECO:0000256" key="10">
    <source>
        <dbReference type="ARBA" id="ARBA00048552"/>
    </source>
</evidence>
<gene>
    <name evidence="11" type="primary">rpoZ</name>
    <name evidence="12" type="ORF">BegalDRAFT_1728</name>
</gene>
<evidence type="ECO:0000313" key="12">
    <source>
        <dbReference type="EMBL" id="EIJ42605.1"/>
    </source>
</evidence>
<dbReference type="EC" id="2.7.7.6" evidence="2 11"/>
<evidence type="ECO:0000256" key="11">
    <source>
        <dbReference type="HAMAP-Rule" id="MF_00366"/>
    </source>
</evidence>
<dbReference type="GO" id="GO:0003677">
    <property type="term" value="F:DNA binding"/>
    <property type="evidence" value="ECO:0007669"/>
    <property type="project" value="UniProtKB-UniRule"/>
</dbReference>
<dbReference type="OrthoDB" id="9796300at2"/>
<dbReference type="HAMAP" id="MF_00366">
    <property type="entry name" value="RNApol_bact_RpoZ"/>
    <property type="match status" value="1"/>
</dbReference>
<comment type="catalytic activity">
    <reaction evidence="10 11">
        <text>RNA(n) + a ribonucleoside 5'-triphosphate = RNA(n+1) + diphosphate</text>
        <dbReference type="Rhea" id="RHEA:21248"/>
        <dbReference type="Rhea" id="RHEA-COMP:14527"/>
        <dbReference type="Rhea" id="RHEA-COMP:17342"/>
        <dbReference type="ChEBI" id="CHEBI:33019"/>
        <dbReference type="ChEBI" id="CHEBI:61557"/>
        <dbReference type="ChEBI" id="CHEBI:140395"/>
        <dbReference type="EC" id="2.7.7.6"/>
    </reaction>
</comment>
<evidence type="ECO:0000256" key="8">
    <source>
        <dbReference type="ARBA" id="ARBA00029924"/>
    </source>
</evidence>
<dbReference type="Proteomes" id="UP000005744">
    <property type="component" value="Unassembled WGS sequence"/>
</dbReference>
<keyword evidence="7 11" id="KW-0804">Transcription</keyword>
<dbReference type="STRING" id="395493.BegalDRAFT_1728"/>
<dbReference type="Gene3D" id="3.90.940.10">
    <property type="match status" value="1"/>
</dbReference>
<dbReference type="GO" id="GO:0003899">
    <property type="term" value="F:DNA-directed RNA polymerase activity"/>
    <property type="evidence" value="ECO:0007669"/>
    <property type="project" value="UniProtKB-UniRule"/>
</dbReference>
<dbReference type="NCBIfam" id="TIGR00690">
    <property type="entry name" value="rpoZ"/>
    <property type="match status" value="1"/>
</dbReference>
<dbReference type="InterPro" id="IPR003716">
    <property type="entry name" value="DNA-dir_RNA_pol_omega"/>
</dbReference>
<dbReference type="EMBL" id="JH600070">
    <property type="protein sequence ID" value="EIJ42605.1"/>
    <property type="molecule type" value="Genomic_DNA"/>
</dbReference>
<protein>
    <recommendedName>
        <fullName evidence="3 11">DNA-directed RNA polymerase subunit omega</fullName>
        <shortName evidence="11">RNAP omega subunit</shortName>
        <ecNumber evidence="2 11">2.7.7.6</ecNumber>
    </recommendedName>
    <alternativeName>
        <fullName evidence="9 11">RNA polymerase omega subunit</fullName>
    </alternativeName>
    <alternativeName>
        <fullName evidence="8 11">Transcriptase subunit omega</fullName>
    </alternativeName>
</protein>
<evidence type="ECO:0000313" key="13">
    <source>
        <dbReference type="Proteomes" id="UP000005744"/>
    </source>
</evidence>
<reference evidence="12 13" key="1">
    <citation type="submission" date="2011-11" db="EMBL/GenBank/DDBJ databases">
        <title>Improved High-Quality Draft sequence of Beggiatoa alba B18lD.</title>
        <authorList>
            <consortium name="US DOE Joint Genome Institute"/>
            <person name="Lucas S."/>
            <person name="Han J."/>
            <person name="Lapidus A."/>
            <person name="Cheng J.-F."/>
            <person name="Goodwin L."/>
            <person name="Pitluck S."/>
            <person name="Peters L."/>
            <person name="Mikhailova N."/>
            <person name="Held B."/>
            <person name="Detter J.C."/>
            <person name="Han C."/>
            <person name="Tapia R."/>
            <person name="Land M."/>
            <person name="Hauser L."/>
            <person name="Kyrpides N."/>
            <person name="Ivanova N."/>
            <person name="Pagani I."/>
            <person name="Samuel K."/>
            <person name="Teske A."/>
            <person name="Mueller J."/>
            <person name="Woyke T."/>
        </authorList>
    </citation>
    <scope>NUCLEOTIDE SEQUENCE [LARGE SCALE GENOMIC DNA]</scope>
    <source>
        <strain evidence="12 13">B18LD</strain>
    </source>
</reference>
<evidence type="ECO:0000256" key="7">
    <source>
        <dbReference type="ARBA" id="ARBA00023163"/>
    </source>
</evidence>
<evidence type="ECO:0000256" key="3">
    <source>
        <dbReference type="ARBA" id="ARBA00013725"/>
    </source>
</evidence>
<comment type="function">
    <text evidence="11">Promotes RNA polymerase assembly. Latches the N- and C-terminal regions of the beta' subunit thereby facilitating its interaction with the beta and alpha subunits.</text>
</comment>
<dbReference type="SUPFAM" id="SSF63562">
    <property type="entry name" value="RPB6/omega subunit-like"/>
    <property type="match status" value="1"/>
</dbReference>
<evidence type="ECO:0000256" key="9">
    <source>
        <dbReference type="ARBA" id="ARBA00030998"/>
    </source>
</evidence>
<dbReference type="GO" id="GO:0000428">
    <property type="term" value="C:DNA-directed RNA polymerase complex"/>
    <property type="evidence" value="ECO:0007669"/>
    <property type="project" value="UniProtKB-KW"/>
</dbReference>
<sequence>MARLTVDDCLKHVENRFSLVLLASKRSRQIALGASPLVPAGKHKPTLVALREIAEGKISRDNIEEHNKGIRDVRKDDMA</sequence>
<comment type="similarity">
    <text evidence="1 11">Belongs to the RNA polymerase subunit omega family.</text>
</comment>
<dbReference type="eggNOG" id="COG1758">
    <property type="taxonomic scope" value="Bacteria"/>
</dbReference>
<dbReference type="PANTHER" id="PTHR34476:SF1">
    <property type="entry name" value="DNA-DIRECTED RNA POLYMERASE SUBUNIT OMEGA"/>
    <property type="match status" value="1"/>
</dbReference>
<evidence type="ECO:0000256" key="2">
    <source>
        <dbReference type="ARBA" id="ARBA00012418"/>
    </source>
</evidence>
<dbReference type="SMART" id="SM01409">
    <property type="entry name" value="RNA_pol_Rpb6"/>
    <property type="match status" value="1"/>
</dbReference>
<evidence type="ECO:0000256" key="4">
    <source>
        <dbReference type="ARBA" id="ARBA00022478"/>
    </source>
</evidence>
<keyword evidence="5 11" id="KW-0808">Transferase</keyword>
<dbReference type="AlphaFoldDB" id="I3CG62"/>
<keyword evidence="13" id="KW-1185">Reference proteome</keyword>
<dbReference type="PANTHER" id="PTHR34476">
    <property type="entry name" value="DNA-DIRECTED RNA POLYMERASE SUBUNIT OMEGA"/>
    <property type="match status" value="1"/>
</dbReference>
<dbReference type="InterPro" id="IPR036161">
    <property type="entry name" value="RPB6/omega-like_sf"/>
</dbReference>
<keyword evidence="6 11" id="KW-0548">Nucleotidyltransferase</keyword>
<organism evidence="12 13">
    <name type="scientific">Beggiatoa alba B18LD</name>
    <dbReference type="NCBI Taxonomy" id="395493"/>
    <lineage>
        <taxon>Bacteria</taxon>
        <taxon>Pseudomonadati</taxon>
        <taxon>Pseudomonadota</taxon>
        <taxon>Gammaproteobacteria</taxon>
        <taxon>Thiotrichales</taxon>
        <taxon>Thiotrichaceae</taxon>
        <taxon>Beggiatoa</taxon>
    </lineage>
</organism>
<comment type="subunit">
    <text evidence="11">The RNAP catalytic core consists of 2 alpha, 1 beta, 1 beta' and 1 omega subunit. When a sigma factor is associated with the core the holoenzyme is formed, which can initiate transcription.</text>
</comment>
<evidence type="ECO:0000256" key="5">
    <source>
        <dbReference type="ARBA" id="ARBA00022679"/>
    </source>
</evidence>
<accession>I3CG62</accession>
<name>I3CG62_9GAMM</name>